<dbReference type="EMBL" id="SCWA01000006">
    <property type="protein sequence ID" value="TDL98131.1"/>
    <property type="molecule type" value="Genomic_DNA"/>
</dbReference>
<dbReference type="PIRSF" id="PIRSF037489">
    <property type="entry name" value="UCP037489_NIF3_YqfO"/>
    <property type="match status" value="1"/>
</dbReference>
<dbReference type="GO" id="GO:0005737">
    <property type="term" value="C:cytoplasm"/>
    <property type="evidence" value="ECO:0007669"/>
    <property type="project" value="TreeGrafter"/>
</dbReference>
<evidence type="ECO:0000313" key="6">
    <source>
        <dbReference type="EMBL" id="TDL98131.1"/>
    </source>
</evidence>
<organism evidence="6 7">
    <name type="scientific">Macrococcus brunensis</name>
    <dbReference type="NCBI Taxonomy" id="198483"/>
    <lineage>
        <taxon>Bacteria</taxon>
        <taxon>Bacillati</taxon>
        <taxon>Bacillota</taxon>
        <taxon>Bacilli</taxon>
        <taxon>Bacillales</taxon>
        <taxon>Staphylococcaceae</taxon>
        <taxon>Macrococcus</taxon>
    </lineage>
</organism>
<keyword evidence="7" id="KW-1185">Reference proteome</keyword>
<dbReference type="InterPro" id="IPR036069">
    <property type="entry name" value="DUF34/NIF3_sf"/>
</dbReference>
<comment type="caution">
    <text evidence="6">The sequence shown here is derived from an EMBL/GenBank/DDBJ whole genome shotgun (WGS) entry which is preliminary data.</text>
</comment>
<dbReference type="FunFam" id="3.30.70.120:FF:000006">
    <property type="entry name" value="GTP cyclohydrolase 1 type 2 homolog"/>
    <property type="match status" value="1"/>
</dbReference>
<feature type="binding site" evidence="5">
    <location>
        <position position="358"/>
    </location>
    <ligand>
        <name>a divalent metal cation</name>
        <dbReference type="ChEBI" id="CHEBI:60240"/>
        <label>1</label>
    </ligand>
</feature>
<evidence type="ECO:0000256" key="1">
    <source>
        <dbReference type="ARBA" id="ARBA00006964"/>
    </source>
</evidence>
<dbReference type="PANTHER" id="PTHR13799">
    <property type="entry name" value="NGG1 INTERACTING FACTOR 3"/>
    <property type="match status" value="1"/>
</dbReference>
<dbReference type="Gene3D" id="3.40.1390.30">
    <property type="entry name" value="NIF3 (NGG1p interacting factor 3)-like"/>
    <property type="match status" value="1"/>
</dbReference>
<comment type="similarity">
    <text evidence="1 4">Belongs to the GTP cyclohydrolase I type 2/NIF3 family.</text>
</comment>
<evidence type="ECO:0000256" key="2">
    <source>
        <dbReference type="ARBA" id="ARBA00022112"/>
    </source>
</evidence>
<name>A0A4R6BE93_9STAP</name>
<evidence type="ECO:0000256" key="5">
    <source>
        <dbReference type="PIRSR" id="PIRSR602678-1"/>
    </source>
</evidence>
<evidence type="ECO:0000256" key="4">
    <source>
        <dbReference type="PIRNR" id="PIRNR037489"/>
    </source>
</evidence>
<protein>
    <recommendedName>
        <fullName evidence="2 4">GTP cyclohydrolase 1 type 2 homolog</fullName>
    </recommendedName>
</protein>
<feature type="binding site" evidence="5">
    <location>
        <position position="94"/>
    </location>
    <ligand>
        <name>a divalent metal cation</name>
        <dbReference type="ChEBI" id="CHEBI:60240"/>
        <label>1</label>
    </ligand>
</feature>
<dbReference type="AlphaFoldDB" id="A0A4R6BE93"/>
<accession>A0A4R6BE93</accession>
<dbReference type="Gene3D" id="3.30.70.120">
    <property type="match status" value="1"/>
</dbReference>
<proteinExistence type="inferred from homology"/>
<dbReference type="InterPro" id="IPR017221">
    <property type="entry name" value="DUF34/NIF3_bac"/>
</dbReference>
<evidence type="ECO:0000256" key="3">
    <source>
        <dbReference type="ARBA" id="ARBA00022723"/>
    </source>
</evidence>
<dbReference type="PANTHER" id="PTHR13799:SF14">
    <property type="entry name" value="GTP CYCLOHYDROLASE 1 TYPE 2 HOMOLOG"/>
    <property type="match status" value="1"/>
</dbReference>
<keyword evidence="3 4" id="KW-0479">Metal-binding</keyword>
<feature type="binding site" evidence="5">
    <location>
        <position position="355"/>
    </location>
    <ligand>
        <name>a divalent metal cation</name>
        <dbReference type="ChEBI" id="CHEBI:60240"/>
        <label>1</label>
    </ligand>
</feature>
<reference evidence="6 7" key="1">
    <citation type="submission" date="2019-01" db="EMBL/GenBank/DDBJ databases">
        <title>Draft genome sequences of the type strains of six Macrococcus species.</title>
        <authorList>
            <person name="Mazhar S."/>
            <person name="Altermann E."/>
            <person name="Hill C."/>
            <person name="Mcauliffe O."/>
        </authorList>
    </citation>
    <scope>NUCLEOTIDE SEQUENCE [LARGE SCALE GENOMIC DNA]</scope>
    <source>
        <strain evidence="6 7">CCM4811</strain>
    </source>
</reference>
<dbReference type="OrthoDB" id="9792792at2"/>
<dbReference type="NCBIfam" id="TIGR00486">
    <property type="entry name" value="YbgI_SA1388"/>
    <property type="match status" value="1"/>
</dbReference>
<feature type="binding site" evidence="5">
    <location>
        <position position="93"/>
    </location>
    <ligand>
        <name>a divalent metal cation</name>
        <dbReference type="ChEBI" id="CHEBI:60240"/>
        <label>1</label>
    </ligand>
</feature>
<sequence length="391" mass="43648">MRRLKTNHCSRRRKKKSKDSLNFTGRRFILLIKELLKLIDAEIPFKKAESWDNVGLLIGDMSSEVTGILTTLDCTLEVVQEAVDKNCNTIIAHHPLIFSGIKRIENQGYGAVIHALIKNDIQLIAMHTNLDAYDQGVSAMIADKIGLTKQQILLPAEREMAKLQIFVPREDVESLKQALAQVGVGQIGDYSDCFFQLEGQGQFRPNASASPYIGTSNQLEVVEEMKLECVFDPHLQKKVEETIHSAHPYEEPAYDIYRFHATDQFGTGIRGELASSVSVKEWLTSVKEQLNIETLRLIGDSSKMIRTVGIISGAGVSYMKEVAATGVDLFLTGDIKYHEAHDLLMAGLLTADIEHYSEQVMIEGLKELLQSFDSKLNVHASEQSTNPFKAI</sequence>
<feature type="binding site" evidence="5">
    <location>
        <position position="131"/>
    </location>
    <ligand>
        <name>a divalent metal cation</name>
        <dbReference type="ChEBI" id="CHEBI:60240"/>
        <label>1</label>
    </ligand>
</feature>
<dbReference type="FunFam" id="3.40.1390.30:FF:000001">
    <property type="entry name" value="GTP cyclohydrolase 1 type 2"/>
    <property type="match status" value="1"/>
</dbReference>
<dbReference type="Proteomes" id="UP000295310">
    <property type="component" value="Unassembled WGS sequence"/>
</dbReference>
<dbReference type="InterPro" id="IPR015867">
    <property type="entry name" value="N-reg_PII/ATP_PRibTrfase_C"/>
</dbReference>
<gene>
    <name evidence="6" type="ORF">ERX27_04325</name>
</gene>
<dbReference type="SUPFAM" id="SSF102705">
    <property type="entry name" value="NIF3 (NGG1p interacting factor 3)-like"/>
    <property type="match status" value="1"/>
</dbReference>
<dbReference type="Pfam" id="PF01784">
    <property type="entry name" value="DUF34_NIF3"/>
    <property type="match status" value="1"/>
</dbReference>
<dbReference type="InterPro" id="IPR002678">
    <property type="entry name" value="DUF34/NIF3"/>
</dbReference>
<dbReference type="GO" id="GO:0046872">
    <property type="term" value="F:metal ion binding"/>
    <property type="evidence" value="ECO:0007669"/>
    <property type="project" value="UniProtKB-UniRule"/>
</dbReference>
<evidence type="ECO:0000313" key="7">
    <source>
        <dbReference type="Proteomes" id="UP000295310"/>
    </source>
</evidence>